<dbReference type="WBParaSite" id="Hba_06528">
    <property type="protein sequence ID" value="Hba_06528"/>
    <property type="gene ID" value="Hba_06528"/>
</dbReference>
<accession>A0A1I7WN00</accession>
<dbReference type="Proteomes" id="UP000095283">
    <property type="component" value="Unplaced"/>
</dbReference>
<name>A0A1I7WN00_HETBA</name>
<evidence type="ECO:0000313" key="2">
    <source>
        <dbReference type="WBParaSite" id="Hba_06528"/>
    </source>
</evidence>
<keyword evidence="1" id="KW-1185">Reference proteome</keyword>
<sequence length="146" mass="16716">MTGFTSERASSFISSRMRLISTHIAQWFNTLDYDGDYMSLSCSTGKAWVARKCLWCSKETKYYGKDRPNNPSGKRGQPSINCQEYLHRNESLSRMLTEYHVNLTTFGRSWIKWTSSQEEALCFLEEPEGPSCICARTPDMVNSGLD</sequence>
<organism evidence="1 2">
    <name type="scientific">Heterorhabditis bacteriophora</name>
    <name type="common">Entomopathogenic nematode worm</name>
    <dbReference type="NCBI Taxonomy" id="37862"/>
    <lineage>
        <taxon>Eukaryota</taxon>
        <taxon>Metazoa</taxon>
        <taxon>Ecdysozoa</taxon>
        <taxon>Nematoda</taxon>
        <taxon>Chromadorea</taxon>
        <taxon>Rhabditida</taxon>
        <taxon>Rhabditina</taxon>
        <taxon>Rhabditomorpha</taxon>
        <taxon>Strongyloidea</taxon>
        <taxon>Heterorhabditidae</taxon>
        <taxon>Heterorhabditis</taxon>
    </lineage>
</organism>
<reference evidence="2" key="1">
    <citation type="submission" date="2016-11" db="UniProtKB">
        <authorList>
            <consortium name="WormBaseParasite"/>
        </authorList>
    </citation>
    <scope>IDENTIFICATION</scope>
</reference>
<protein>
    <submittedName>
        <fullName evidence="2">GATA-type domain-containing protein</fullName>
    </submittedName>
</protein>
<dbReference type="AlphaFoldDB" id="A0A1I7WN00"/>
<evidence type="ECO:0000313" key="1">
    <source>
        <dbReference type="Proteomes" id="UP000095283"/>
    </source>
</evidence>
<proteinExistence type="predicted"/>